<feature type="domain" description="Hydantoinase/oxoprolinase N-terminal" evidence="2">
    <location>
        <begin position="3"/>
        <end position="181"/>
    </location>
</feature>
<dbReference type="InterPro" id="IPR043129">
    <property type="entry name" value="ATPase_NBD"/>
</dbReference>
<dbReference type="GO" id="GO:0006749">
    <property type="term" value="P:glutathione metabolic process"/>
    <property type="evidence" value="ECO:0007669"/>
    <property type="project" value="TreeGrafter"/>
</dbReference>
<dbReference type="EMBL" id="CP016171">
    <property type="protein sequence ID" value="ANN70196.1"/>
    <property type="molecule type" value="Genomic_DNA"/>
</dbReference>
<dbReference type="InterPro" id="IPR002821">
    <property type="entry name" value="Hydantoinase_A"/>
</dbReference>
<feature type="domain" description="Hydantoinase A/oxoprolinase" evidence="1">
    <location>
        <begin position="202"/>
        <end position="488"/>
    </location>
</feature>
<feature type="domain" description="Acetophenone carboxylase-like C-terminal" evidence="3">
    <location>
        <begin position="505"/>
        <end position="672"/>
    </location>
</feature>
<protein>
    <submittedName>
        <fullName evidence="4">5-oxoprolinase</fullName>
    </submittedName>
</protein>
<dbReference type="AlphaFoldDB" id="A0A193FSM9"/>
<dbReference type="Pfam" id="PF01968">
    <property type="entry name" value="Hydantoinase_A"/>
    <property type="match status" value="1"/>
</dbReference>
<accession>A0A193FSM9</accession>
<dbReference type="SUPFAM" id="SSF53067">
    <property type="entry name" value="Actin-like ATPase domain"/>
    <property type="match status" value="1"/>
</dbReference>
<sequence length="685" mass="73398">MYRIGIDVGGTFTDFTMIDESAGVVHFHKVPSTPDDPSRAIATGIAGLLEMHGVAPSQVSHVGHGTTVATNLIIERKGAQVGLITTRGFRDVLEIGRQTRPHLYDYGVGKPPVAVPRQFRIEVAERVQATGEVREPLDEQAVREAARYFRQHGIGAVTICFLHSYRNPVHEQRAREIVAQEMPDAYISLSSEVLPEFREYERLSTTVLNAAVGPRMAGYLERFLLRVRELGIAHEPHTVHSNGGLMSIASVRQFPVRTCLSGPAAGVVGAAAVGRVIGSPNLVTFDVGGTSTDVSLIVEGKPLFTSHRHVAGYPVKTPMVDIHVIGAGGGSIAWMDDAGALKVGPHSAGAVPGPVGYGRGGQEPTITDAEIVLQRLNPVSLLNGRMPVHAEAARQVIQDKVARPLGLGIEDAAEGILRIATANMSRAIRAVSTERGYDLSRFALFAFGGAGPLHAVEVAQECGIPRVIVPQEPGTMCARGILLSDISFDFVRSEIALATPDNWTRVAAIFDALRQQADEWLAAEGVAPALRAAHCAIDARYEGQNFEVQVPLDDTGASGFQEFLSRFAQAHMREYGYDVDDRAIQIINCRVQATGQVIKAPLSPRTVRGTVAEARIGARDAYFGAAHGWLESPVYDRGRLPTGVSFQGPALVEEMSSTTVIGVGQHAVVDDYGNLIITLQGNANG</sequence>
<reference evidence="4 5" key="1">
    <citation type="submission" date="2016-06" db="EMBL/GenBank/DDBJ databases">
        <title>Complete genome sequences of Bordetella bronchialis and Bordetella flabilis.</title>
        <authorList>
            <person name="LiPuma J.J."/>
            <person name="Spilker T."/>
        </authorList>
    </citation>
    <scope>NUCLEOTIDE SEQUENCE [LARGE SCALE GENOMIC DNA]</scope>
    <source>
        <strain evidence="4 5">AU17976</strain>
    </source>
</reference>
<proteinExistence type="predicted"/>
<name>A0A193FSM9_9BORD</name>
<dbReference type="GO" id="GO:0017168">
    <property type="term" value="F:5-oxoprolinase (ATP-hydrolyzing) activity"/>
    <property type="evidence" value="ECO:0007669"/>
    <property type="project" value="TreeGrafter"/>
</dbReference>
<dbReference type="PANTHER" id="PTHR11365">
    <property type="entry name" value="5-OXOPROLINASE RELATED"/>
    <property type="match status" value="1"/>
</dbReference>
<dbReference type="Pfam" id="PF05378">
    <property type="entry name" value="Hydant_A_N"/>
    <property type="match status" value="1"/>
</dbReference>
<dbReference type="Proteomes" id="UP000092213">
    <property type="component" value="Chromosome"/>
</dbReference>
<dbReference type="Pfam" id="PF19278">
    <property type="entry name" value="Hydant_A_C"/>
    <property type="match status" value="1"/>
</dbReference>
<dbReference type="GO" id="GO:0005829">
    <property type="term" value="C:cytosol"/>
    <property type="evidence" value="ECO:0007669"/>
    <property type="project" value="TreeGrafter"/>
</dbReference>
<dbReference type="InterPro" id="IPR008040">
    <property type="entry name" value="Hydant_A_N"/>
</dbReference>
<organism evidence="4 5">
    <name type="scientific">Bordetella bronchialis</name>
    <dbReference type="NCBI Taxonomy" id="463025"/>
    <lineage>
        <taxon>Bacteria</taxon>
        <taxon>Pseudomonadati</taxon>
        <taxon>Pseudomonadota</taxon>
        <taxon>Betaproteobacteria</taxon>
        <taxon>Burkholderiales</taxon>
        <taxon>Alcaligenaceae</taxon>
        <taxon>Bordetella</taxon>
    </lineage>
</organism>
<dbReference type="Gene3D" id="3.30.420.40">
    <property type="match status" value="1"/>
</dbReference>
<dbReference type="InterPro" id="IPR049517">
    <property type="entry name" value="ACX-like_C"/>
</dbReference>
<evidence type="ECO:0000313" key="4">
    <source>
        <dbReference type="EMBL" id="ANN70196.1"/>
    </source>
</evidence>
<gene>
    <name evidence="4" type="ORF">BAU08_01490</name>
</gene>
<evidence type="ECO:0000313" key="5">
    <source>
        <dbReference type="Proteomes" id="UP000092213"/>
    </source>
</evidence>
<dbReference type="InterPro" id="IPR045079">
    <property type="entry name" value="Oxoprolinase-like"/>
</dbReference>
<dbReference type="RefSeq" id="WP_066667788.1">
    <property type="nucleotide sequence ID" value="NZ_CP016171.1"/>
</dbReference>
<evidence type="ECO:0000259" key="1">
    <source>
        <dbReference type="Pfam" id="PF01968"/>
    </source>
</evidence>
<evidence type="ECO:0000259" key="2">
    <source>
        <dbReference type="Pfam" id="PF05378"/>
    </source>
</evidence>
<dbReference type="PANTHER" id="PTHR11365:SF23">
    <property type="entry name" value="HYPOTHETICAL 5-OXOPROLINASE (EUROFUNG)-RELATED"/>
    <property type="match status" value="1"/>
</dbReference>
<dbReference type="STRING" id="463025.BAU08_01490"/>
<evidence type="ECO:0000259" key="3">
    <source>
        <dbReference type="Pfam" id="PF19278"/>
    </source>
</evidence>